<dbReference type="Proteomes" id="UP000193240">
    <property type="component" value="Unassembled WGS sequence"/>
</dbReference>
<dbReference type="InParanoid" id="A0A1Y2MDL8"/>
<dbReference type="AlphaFoldDB" id="A0A1Y2MDL8"/>
<keyword evidence="2" id="KW-1185">Reference proteome</keyword>
<gene>
    <name evidence="1" type="ORF">B5807_00767</name>
</gene>
<organism evidence="1 2">
    <name type="scientific">Epicoccum nigrum</name>
    <name type="common">Soil fungus</name>
    <name type="synonym">Epicoccum purpurascens</name>
    <dbReference type="NCBI Taxonomy" id="105696"/>
    <lineage>
        <taxon>Eukaryota</taxon>
        <taxon>Fungi</taxon>
        <taxon>Dikarya</taxon>
        <taxon>Ascomycota</taxon>
        <taxon>Pezizomycotina</taxon>
        <taxon>Dothideomycetes</taxon>
        <taxon>Pleosporomycetidae</taxon>
        <taxon>Pleosporales</taxon>
        <taxon>Pleosporineae</taxon>
        <taxon>Didymellaceae</taxon>
        <taxon>Epicoccum</taxon>
    </lineage>
</organism>
<sequence>MSIVAITVAHRRQLAFVPHMSSTFTSSINTAAGSDESAQWHTWPARPEARSISGRVHGLTGYGSPLRLVRGRGVAGTAVEDHP</sequence>
<proteinExistence type="predicted"/>
<name>A0A1Y2MDL8_EPING</name>
<dbReference type="EMBL" id="KZ107838">
    <property type="protein sequence ID" value="OSS53879.1"/>
    <property type="molecule type" value="Genomic_DNA"/>
</dbReference>
<accession>A0A1Y2MDL8</accession>
<protein>
    <submittedName>
        <fullName evidence="1">Uncharacterized protein</fullName>
    </submittedName>
</protein>
<evidence type="ECO:0000313" key="1">
    <source>
        <dbReference type="EMBL" id="OSS53879.1"/>
    </source>
</evidence>
<evidence type="ECO:0000313" key="2">
    <source>
        <dbReference type="Proteomes" id="UP000193240"/>
    </source>
</evidence>
<reference evidence="1 2" key="1">
    <citation type="journal article" date="2017" name="Genome Announc.">
        <title>Genome sequence of the saprophytic ascomycete Epicoccum nigrum ICMP 19927 strain isolated from New Zealand.</title>
        <authorList>
            <person name="Fokin M."/>
            <person name="Fleetwood D."/>
            <person name="Weir B.S."/>
            <person name="Villas-Boas S.G."/>
        </authorList>
    </citation>
    <scope>NUCLEOTIDE SEQUENCE [LARGE SCALE GENOMIC DNA]</scope>
    <source>
        <strain evidence="1 2">ICMP 19927</strain>
    </source>
</reference>